<protein>
    <submittedName>
        <fullName evidence="3">Uncharacterized protein</fullName>
    </submittedName>
</protein>
<sequence>MSDNKKHNNQGPLIFIGIAIGIVAILLGVLVYQNHESSPEVQSQKSSISSSNKNASEQSSLKQEMSDTVKKFKSAPKGNYIIINNGIFKTSWSKEQLKQFLDSTANKIQNDAAQPSYETDFGTKSFSISTTKDLYFANSTVLDLQGQNIDDIYFDSAYKAFEKNPVTGTTLDD</sequence>
<keyword evidence="2" id="KW-0812">Transmembrane</keyword>
<feature type="region of interest" description="Disordered" evidence="1">
    <location>
        <begin position="40"/>
        <end position="70"/>
    </location>
</feature>
<keyword evidence="2" id="KW-1133">Transmembrane helix</keyword>
<gene>
    <name evidence="3" type="ORF">H7R52_11250</name>
</gene>
<reference evidence="3" key="1">
    <citation type="submission" date="2020-08" db="EMBL/GenBank/DDBJ databases">
        <title>Complete genome sequence of Weissella confusa strain FS54 provides insights into metabolic potential.</title>
        <authorList>
            <person name="Fhoula I."/>
            <person name="Najjari A."/>
            <person name="Lekired A."/>
            <person name="Bessrour-Aouam N."/>
            <person name="Jaballah S."/>
            <person name="Klibi N."/>
            <person name="Ouzari H.-I."/>
        </authorList>
    </citation>
    <scope>NUCLEOTIDE SEQUENCE</scope>
    <source>
        <strain evidence="3">FS54</strain>
    </source>
</reference>
<evidence type="ECO:0000313" key="3">
    <source>
        <dbReference type="EMBL" id="MBC6499238.1"/>
    </source>
</evidence>
<comment type="caution">
    <text evidence="3">The sequence shown here is derived from an EMBL/GenBank/DDBJ whole genome shotgun (WGS) entry which is preliminary data.</text>
</comment>
<accession>A0A923SPS2</accession>
<keyword evidence="2" id="KW-0472">Membrane</keyword>
<feature type="transmembrane region" description="Helical" evidence="2">
    <location>
        <begin position="12"/>
        <end position="32"/>
    </location>
</feature>
<evidence type="ECO:0000313" key="4">
    <source>
        <dbReference type="Proteomes" id="UP000650485"/>
    </source>
</evidence>
<feature type="compositionally biased region" description="Low complexity" evidence="1">
    <location>
        <begin position="40"/>
        <end position="60"/>
    </location>
</feature>
<proteinExistence type="predicted"/>
<evidence type="ECO:0000256" key="2">
    <source>
        <dbReference type="SAM" id="Phobius"/>
    </source>
</evidence>
<dbReference type="RefSeq" id="WP_252972245.1">
    <property type="nucleotide sequence ID" value="NZ_JAXDEK010000001.1"/>
</dbReference>
<evidence type="ECO:0000256" key="1">
    <source>
        <dbReference type="SAM" id="MobiDB-lite"/>
    </source>
</evidence>
<dbReference type="AlphaFoldDB" id="A0A923SPS2"/>
<organism evidence="3 4">
    <name type="scientific">Weissella confusa</name>
    <name type="common">Lactobacillus confusus</name>
    <dbReference type="NCBI Taxonomy" id="1583"/>
    <lineage>
        <taxon>Bacteria</taxon>
        <taxon>Bacillati</taxon>
        <taxon>Bacillota</taxon>
        <taxon>Bacilli</taxon>
        <taxon>Lactobacillales</taxon>
        <taxon>Lactobacillaceae</taxon>
        <taxon>Weissella</taxon>
    </lineage>
</organism>
<dbReference type="Proteomes" id="UP000650485">
    <property type="component" value="Unassembled WGS sequence"/>
</dbReference>
<name>A0A923SPS2_WEICO</name>
<dbReference type="EMBL" id="JACSZT010000008">
    <property type="protein sequence ID" value="MBC6499238.1"/>
    <property type="molecule type" value="Genomic_DNA"/>
</dbReference>